<dbReference type="RefSeq" id="WP_186436034.1">
    <property type="nucleotide sequence ID" value="NZ_JAOANI010000022.1"/>
</dbReference>
<dbReference type="EMBL" id="JAOANI010000022">
    <property type="protein sequence ID" value="MCT7360068.1"/>
    <property type="molecule type" value="Genomic_DNA"/>
</dbReference>
<sequence>MSAGKSYSAGVKCNQPQAYAQQLTGHLPNIRNYIASRVYNHQDVDDLLHDTLVRALTAVAKKPVDNLLAYSLTVARSVVFDYWNRNRQQPSGSDSVPEMASIPLDDVHIQAQKLEQLEKILQQLPPLRRQVFIMRRLQGKSREAIAQELNMNIEAVKKHITRATLSIAEAMEKSGC</sequence>
<dbReference type="PANTHER" id="PTHR43133:SF63">
    <property type="entry name" value="RNA POLYMERASE SIGMA FACTOR FECI-RELATED"/>
    <property type="match status" value="1"/>
</dbReference>
<dbReference type="AlphaFoldDB" id="A0A9X2WGX3"/>
<dbReference type="SUPFAM" id="SSF88659">
    <property type="entry name" value="Sigma3 and sigma4 domains of RNA polymerase sigma factors"/>
    <property type="match status" value="1"/>
</dbReference>
<dbReference type="Gene3D" id="1.10.10.10">
    <property type="entry name" value="Winged helix-like DNA-binding domain superfamily/Winged helix DNA-binding domain"/>
    <property type="match status" value="1"/>
</dbReference>
<dbReference type="InterPro" id="IPR013249">
    <property type="entry name" value="RNA_pol_sigma70_r4_t2"/>
</dbReference>
<dbReference type="NCBIfam" id="TIGR02937">
    <property type="entry name" value="sigma70-ECF"/>
    <property type="match status" value="1"/>
</dbReference>
<comment type="caution">
    <text evidence="7">The sequence shown here is derived from an EMBL/GenBank/DDBJ whole genome shotgun (WGS) entry which is preliminary data.</text>
</comment>
<reference evidence="7" key="2">
    <citation type="submission" date="2022-08" db="EMBL/GenBank/DDBJ databases">
        <authorList>
            <person name="Dong C."/>
        </authorList>
    </citation>
    <scope>NUCLEOTIDE SEQUENCE</scope>
    <source>
        <strain evidence="7">59MF3M-4</strain>
    </source>
</reference>
<evidence type="ECO:0000256" key="3">
    <source>
        <dbReference type="ARBA" id="ARBA00023082"/>
    </source>
</evidence>
<evidence type="ECO:0000256" key="1">
    <source>
        <dbReference type="ARBA" id="ARBA00010641"/>
    </source>
</evidence>
<feature type="domain" description="RNA polymerase sigma factor 70 region 4 type 2" evidence="6">
    <location>
        <begin position="115"/>
        <end position="163"/>
    </location>
</feature>
<dbReference type="CDD" id="cd06171">
    <property type="entry name" value="Sigma70_r4"/>
    <property type="match status" value="1"/>
</dbReference>
<protein>
    <submittedName>
        <fullName evidence="7">RNA polymerase sigma factor</fullName>
    </submittedName>
</protein>
<dbReference type="Proteomes" id="UP001147830">
    <property type="component" value="Unassembled WGS sequence"/>
</dbReference>
<dbReference type="GO" id="GO:0003677">
    <property type="term" value="F:DNA binding"/>
    <property type="evidence" value="ECO:0007669"/>
    <property type="project" value="InterPro"/>
</dbReference>
<dbReference type="GO" id="GO:0006352">
    <property type="term" value="P:DNA-templated transcription initiation"/>
    <property type="evidence" value="ECO:0007669"/>
    <property type="project" value="InterPro"/>
</dbReference>
<evidence type="ECO:0000259" key="5">
    <source>
        <dbReference type="Pfam" id="PF04542"/>
    </source>
</evidence>
<dbReference type="Pfam" id="PF04542">
    <property type="entry name" value="Sigma70_r2"/>
    <property type="match status" value="1"/>
</dbReference>
<feature type="domain" description="RNA polymerase sigma-70 region 2" evidence="5">
    <location>
        <begin position="26"/>
        <end position="87"/>
    </location>
</feature>
<dbReference type="Pfam" id="PF08281">
    <property type="entry name" value="Sigma70_r4_2"/>
    <property type="match status" value="1"/>
</dbReference>
<accession>A0A9X2WGX3</accession>
<dbReference type="InterPro" id="IPR036388">
    <property type="entry name" value="WH-like_DNA-bd_sf"/>
</dbReference>
<dbReference type="PANTHER" id="PTHR43133">
    <property type="entry name" value="RNA POLYMERASE ECF-TYPE SIGMA FACTO"/>
    <property type="match status" value="1"/>
</dbReference>
<evidence type="ECO:0000313" key="8">
    <source>
        <dbReference type="Proteomes" id="UP001147830"/>
    </source>
</evidence>
<reference evidence="7" key="1">
    <citation type="journal article" date="2022" name="Front. Microbiol.">
        <title>Genome-based taxonomic rearrangement of Oceanobacter-related bacteria including the description of Thalassolituus hydrocarbonoclasticus sp. nov. and Thalassolituus pacificus sp. nov. and emended description of the genus Thalassolituus.</title>
        <authorList>
            <person name="Dong C."/>
            <person name="Wei L."/>
            <person name="Wang J."/>
            <person name="Lai Q."/>
            <person name="Huang Z."/>
            <person name="Shao Z."/>
        </authorList>
    </citation>
    <scope>NUCLEOTIDE SEQUENCE</scope>
    <source>
        <strain evidence="7">59MF3M-4</strain>
    </source>
</reference>
<evidence type="ECO:0000259" key="6">
    <source>
        <dbReference type="Pfam" id="PF08281"/>
    </source>
</evidence>
<keyword evidence="3" id="KW-0731">Sigma factor</keyword>
<dbReference type="Gene3D" id="1.10.1740.10">
    <property type="match status" value="1"/>
</dbReference>
<evidence type="ECO:0000256" key="2">
    <source>
        <dbReference type="ARBA" id="ARBA00023015"/>
    </source>
</evidence>
<dbReference type="SUPFAM" id="SSF88946">
    <property type="entry name" value="Sigma2 domain of RNA polymerase sigma factors"/>
    <property type="match status" value="1"/>
</dbReference>
<keyword evidence="8" id="KW-1185">Reference proteome</keyword>
<dbReference type="InterPro" id="IPR013325">
    <property type="entry name" value="RNA_pol_sigma_r2"/>
</dbReference>
<dbReference type="GO" id="GO:0016987">
    <property type="term" value="F:sigma factor activity"/>
    <property type="evidence" value="ECO:0007669"/>
    <property type="project" value="UniProtKB-KW"/>
</dbReference>
<keyword evidence="2" id="KW-0805">Transcription regulation</keyword>
<dbReference type="InterPro" id="IPR007627">
    <property type="entry name" value="RNA_pol_sigma70_r2"/>
</dbReference>
<dbReference type="InterPro" id="IPR014284">
    <property type="entry name" value="RNA_pol_sigma-70_dom"/>
</dbReference>
<keyword evidence="4" id="KW-0804">Transcription</keyword>
<organism evidence="7 8">
    <name type="scientific">Thalassolituus pacificus</name>
    <dbReference type="NCBI Taxonomy" id="2975440"/>
    <lineage>
        <taxon>Bacteria</taxon>
        <taxon>Pseudomonadati</taxon>
        <taxon>Pseudomonadota</taxon>
        <taxon>Gammaproteobacteria</taxon>
        <taxon>Oceanospirillales</taxon>
        <taxon>Oceanospirillaceae</taxon>
        <taxon>Thalassolituus</taxon>
    </lineage>
</organism>
<name>A0A9X2WGX3_9GAMM</name>
<evidence type="ECO:0000256" key="4">
    <source>
        <dbReference type="ARBA" id="ARBA00023163"/>
    </source>
</evidence>
<evidence type="ECO:0000313" key="7">
    <source>
        <dbReference type="EMBL" id="MCT7360068.1"/>
    </source>
</evidence>
<comment type="similarity">
    <text evidence="1">Belongs to the sigma-70 factor family. ECF subfamily.</text>
</comment>
<dbReference type="InterPro" id="IPR039425">
    <property type="entry name" value="RNA_pol_sigma-70-like"/>
</dbReference>
<proteinExistence type="inferred from homology"/>
<dbReference type="InterPro" id="IPR013324">
    <property type="entry name" value="RNA_pol_sigma_r3/r4-like"/>
</dbReference>
<gene>
    <name evidence="7" type="ORF">NYR02_13690</name>
</gene>